<reference evidence="3" key="1">
    <citation type="submission" date="2016-10" db="EMBL/GenBank/DDBJ databases">
        <authorList>
            <person name="Varghese N."/>
            <person name="Submissions S."/>
        </authorList>
    </citation>
    <scope>NUCLEOTIDE SEQUENCE [LARGE SCALE GENOMIC DNA]</scope>
    <source>
        <strain evidence="3">DSM 22376</strain>
    </source>
</reference>
<evidence type="ECO:0000313" key="3">
    <source>
        <dbReference type="Proteomes" id="UP000198951"/>
    </source>
</evidence>
<dbReference type="InterPro" id="IPR038765">
    <property type="entry name" value="Papain-like_cys_pep_sf"/>
</dbReference>
<dbReference type="InterPro" id="IPR002931">
    <property type="entry name" value="Transglutaminase-like"/>
</dbReference>
<dbReference type="Pfam" id="PF01841">
    <property type="entry name" value="Transglut_core"/>
    <property type="match status" value="1"/>
</dbReference>
<dbReference type="STRING" id="150146.SAMN05443667_10178"/>
<dbReference type="SUPFAM" id="SSF54001">
    <property type="entry name" value="Cysteine proteinases"/>
    <property type="match status" value="1"/>
</dbReference>
<proteinExistence type="predicted"/>
<dbReference type="Gene3D" id="3.10.620.30">
    <property type="match status" value="1"/>
</dbReference>
<dbReference type="OrthoDB" id="9788327at2"/>
<dbReference type="AlphaFoldDB" id="A0A1H3WHN5"/>
<keyword evidence="3" id="KW-1185">Reference proteome</keyword>
<dbReference type="PANTHER" id="PTHR46333">
    <property type="entry name" value="CYTOKINESIS PROTEIN 3"/>
    <property type="match status" value="1"/>
</dbReference>
<dbReference type="RefSeq" id="WP_091083038.1">
    <property type="nucleotide sequence ID" value="NZ_FNRD01000001.1"/>
</dbReference>
<gene>
    <name evidence="2" type="ORF">SAMN05443667_10178</name>
</gene>
<dbReference type="PANTHER" id="PTHR46333:SF2">
    <property type="entry name" value="CYTOKINESIS PROTEIN 3"/>
    <property type="match status" value="1"/>
</dbReference>
<dbReference type="InterPro" id="IPR052557">
    <property type="entry name" value="CAP/Cytokinesis_protein"/>
</dbReference>
<feature type="domain" description="Transglutaminase-like" evidence="1">
    <location>
        <begin position="44"/>
        <end position="146"/>
    </location>
</feature>
<protein>
    <submittedName>
        <fullName evidence="2">Transglutaminase-like superfamily protein</fullName>
    </submittedName>
</protein>
<organism evidence="2 3">
    <name type="scientific">Flavobacterium gillisiae</name>
    <dbReference type="NCBI Taxonomy" id="150146"/>
    <lineage>
        <taxon>Bacteria</taxon>
        <taxon>Pseudomonadati</taxon>
        <taxon>Bacteroidota</taxon>
        <taxon>Flavobacteriia</taxon>
        <taxon>Flavobacteriales</taxon>
        <taxon>Flavobacteriaceae</taxon>
        <taxon>Flavobacterium</taxon>
    </lineage>
</organism>
<accession>A0A1H3WHN5</accession>
<dbReference type="EMBL" id="FNRD01000001">
    <property type="protein sequence ID" value="SDZ86623.1"/>
    <property type="molecule type" value="Genomic_DNA"/>
</dbReference>
<evidence type="ECO:0000259" key="1">
    <source>
        <dbReference type="Pfam" id="PF01841"/>
    </source>
</evidence>
<sequence>MKNLFLVLSVFFSILIYGQANVGYTLIDKKIAAIPASSTASTEAIANYINSNFKTENEKIRAAFYWTASNISYDVPNMLKQNYSLSAQQKIENTLKTKKGVCIHYAEVFNEISNKLGIKCYIIEGYTKQDGKVATLSHAWCAAKIDNIMVFV</sequence>
<evidence type="ECO:0000313" key="2">
    <source>
        <dbReference type="EMBL" id="SDZ86623.1"/>
    </source>
</evidence>
<name>A0A1H3WHN5_9FLAO</name>
<dbReference type="GO" id="GO:0005737">
    <property type="term" value="C:cytoplasm"/>
    <property type="evidence" value="ECO:0007669"/>
    <property type="project" value="TreeGrafter"/>
</dbReference>
<dbReference type="Proteomes" id="UP000198951">
    <property type="component" value="Unassembled WGS sequence"/>
</dbReference>